<gene>
    <name evidence="4" type="ORF">METZ01_LOCUS41877</name>
</gene>
<feature type="region of interest" description="Disordered" evidence="1">
    <location>
        <begin position="98"/>
        <end position="117"/>
    </location>
</feature>
<dbReference type="InterPro" id="IPR002372">
    <property type="entry name" value="PQQ_rpt_dom"/>
</dbReference>
<feature type="domain" description="Pyrrolo-quinoline quinone repeat" evidence="3">
    <location>
        <begin position="194"/>
        <end position="313"/>
    </location>
</feature>
<feature type="domain" description="Pyrrolo-quinoline quinone repeat" evidence="3">
    <location>
        <begin position="343"/>
        <end position="417"/>
    </location>
</feature>
<reference evidence="4" key="1">
    <citation type="submission" date="2018-05" db="EMBL/GenBank/DDBJ databases">
        <authorList>
            <person name="Lanie J.A."/>
            <person name="Ng W.-L."/>
            <person name="Kazmierczak K.M."/>
            <person name="Andrzejewski T.M."/>
            <person name="Davidsen T.M."/>
            <person name="Wayne K.J."/>
            <person name="Tettelin H."/>
            <person name="Glass J.I."/>
            <person name="Rusch D."/>
            <person name="Podicherti R."/>
            <person name="Tsui H.-C.T."/>
            <person name="Winkler M.E."/>
        </authorList>
    </citation>
    <scope>NUCLEOTIDE SEQUENCE</scope>
</reference>
<dbReference type="Pfam" id="PF13360">
    <property type="entry name" value="PQQ_2"/>
    <property type="match status" value="2"/>
</dbReference>
<protein>
    <recommendedName>
        <fullName evidence="3">Pyrrolo-quinoline quinone repeat domain-containing protein</fullName>
    </recommendedName>
</protein>
<dbReference type="EMBL" id="UINC01001799">
    <property type="protein sequence ID" value="SUZ89023.1"/>
    <property type="molecule type" value="Genomic_DNA"/>
</dbReference>
<organism evidence="4">
    <name type="scientific">marine metagenome</name>
    <dbReference type="NCBI Taxonomy" id="408172"/>
    <lineage>
        <taxon>unclassified sequences</taxon>
        <taxon>metagenomes</taxon>
        <taxon>ecological metagenomes</taxon>
    </lineage>
</organism>
<feature type="non-terminal residue" evidence="4">
    <location>
        <position position="1"/>
    </location>
</feature>
<accession>A0A381RIS0</accession>
<name>A0A381RIS0_9ZZZZ</name>
<dbReference type="InterPro" id="IPR015943">
    <property type="entry name" value="WD40/YVTN_repeat-like_dom_sf"/>
</dbReference>
<sequence>VKKTYGLTILSFMIAAVIIFAINTNKVNAEGSPATENWPQWRGPNLDGTTSETGLPITWSDAENISWTLEVPAWTGSTPIIWDDTIFLTVSYVQRGGGGGYGRRRRNSRVAPAQPPAQSRDLNVELWSVNRHDGSIIWKKFLSDGDHQERKQNMSSPSPVTDGKYVWVMTGTGWLRAFDFEGNEIWARNISNDYWRFGLNWGFASSPLLHEDALYVQVLHGMKTDDPSYVLRINKMTGETVWMVERPTDAISESPDSYTTPALLQYDGVTEIVISGGDVVTGHNLETGEELWRADGLNPRNDRNYRIIASPLVIGEIIIAPTRVRPMLALKAGGRGDVTTSHLLWSFGDGPDVPTPVSDGKLLYIVGDNGVVHCLDLATGEVVYTNQRIEPGTYSASPILVEGKIYIISEDGVTTVYKAGREFEILATNSLPGYTLSTPAVSNGHFYIRAGDRLYAIAEGVSGQ</sequence>
<feature type="transmembrane region" description="Helical" evidence="2">
    <location>
        <begin position="5"/>
        <end position="22"/>
    </location>
</feature>
<proteinExistence type="predicted"/>
<dbReference type="SUPFAM" id="SSF50998">
    <property type="entry name" value="Quinoprotein alcohol dehydrogenase-like"/>
    <property type="match status" value="1"/>
</dbReference>
<evidence type="ECO:0000259" key="3">
    <source>
        <dbReference type="Pfam" id="PF13360"/>
    </source>
</evidence>
<dbReference type="AlphaFoldDB" id="A0A381RIS0"/>
<dbReference type="Gene3D" id="2.130.10.10">
    <property type="entry name" value="YVTN repeat-like/Quinoprotein amine dehydrogenase"/>
    <property type="match status" value="1"/>
</dbReference>
<keyword evidence="2" id="KW-0812">Transmembrane</keyword>
<dbReference type="PANTHER" id="PTHR34512:SF30">
    <property type="entry name" value="OUTER MEMBRANE PROTEIN ASSEMBLY FACTOR BAMB"/>
    <property type="match status" value="1"/>
</dbReference>
<evidence type="ECO:0000313" key="4">
    <source>
        <dbReference type="EMBL" id="SUZ89023.1"/>
    </source>
</evidence>
<dbReference type="PANTHER" id="PTHR34512">
    <property type="entry name" value="CELL SURFACE PROTEIN"/>
    <property type="match status" value="1"/>
</dbReference>
<evidence type="ECO:0000256" key="1">
    <source>
        <dbReference type="SAM" id="MobiDB-lite"/>
    </source>
</evidence>
<evidence type="ECO:0000256" key="2">
    <source>
        <dbReference type="SAM" id="Phobius"/>
    </source>
</evidence>
<keyword evidence="2" id="KW-1133">Transmembrane helix</keyword>
<keyword evidence="2" id="KW-0472">Membrane</keyword>
<dbReference type="InterPro" id="IPR011047">
    <property type="entry name" value="Quinoprotein_ADH-like_sf"/>
</dbReference>